<feature type="domain" description="Core-binding (CB)" evidence="7">
    <location>
        <begin position="102"/>
        <end position="185"/>
    </location>
</feature>
<dbReference type="InterPro" id="IPR010998">
    <property type="entry name" value="Integrase_recombinase_N"/>
</dbReference>
<evidence type="ECO:0000313" key="9">
    <source>
        <dbReference type="Proteomes" id="UP000315540"/>
    </source>
</evidence>
<dbReference type="Pfam" id="PF17293">
    <property type="entry name" value="Arm-DNA-bind_5"/>
    <property type="match status" value="1"/>
</dbReference>
<dbReference type="InterPro" id="IPR002104">
    <property type="entry name" value="Integrase_catalytic"/>
</dbReference>
<dbReference type="Gene3D" id="1.10.443.10">
    <property type="entry name" value="Intergrase catalytic core"/>
    <property type="match status" value="1"/>
</dbReference>
<comment type="caution">
    <text evidence="8">The sequence shown here is derived from an EMBL/GenBank/DDBJ whole genome shotgun (WGS) entry which is preliminary data.</text>
</comment>
<dbReference type="Pfam" id="PF13102">
    <property type="entry name" value="Phage_int_SAM_5"/>
    <property type="match status" value="1"/>
</dbReference>
<reference evidence="8 9" key="1">
    <citation type="submission" date="2019-06" db="EMBL/GenBank/DDBJ databases">
        <authorList>
            <person name="Meng X."/>
        </authorList>
    </citation>
    <scope>NUCLEOTIDE SEQUENCE [LARGE SCALE GENOMIC DNA]</scope>
    <source>
        <strain evidence="8 9">M625</strain>
    </source>
</reference>
<evidence type="ECO:0000256" key="4">
    <source>
        <dbReference type="ARBA" id="ARBA00023172"/>
    </source>
</evidence>
<keyword evidence="9" id="KW-1185">Reference proteome</keyword>
<evidence type="ECO:0000259" key="6">
    <source>
        <dbReference type="PROSITE" id="PS51898"/>
    </source>
</evidence>
<dbReference type="Pfam" id="PF00589">
    <property type="entry name" value="Phage_integrase"/>
    <property type="match status" value="1"/>
</dbReference>
<keyword evidence="3 5" id="KW-0238">DNA-binding</keyword>
<dbReference type="GO" id="GO:0015074">
    <property type="term" value="P:DNA integration"/>
    <property type="evidence" value="ECO:0007669"/>
    <property type="project" value="UniProtKB-KW"/>
</dbReference>
<dbReference type="Proteomes" id="UP000315540">
    <property type="component" value="Unassembled WGS sequence"/>
</dbReference>
<dbReference type="GO" id="GO:0006310">
    <property type="term" value="P:DNA recombination"/>
    <property type="evidence" value="ECO:0007669"/>
    <property type="project" value="UniProtKB-KW"/>
</dbReference>
<dbReference type="SUPFAM" id="SSF56349">
    <property type="entry name" value="DNA breaking-rejoining enzymes"/>
    <property type="match status" value="1"/>
</dbReference>
<dbReference type="InterPro" id="IPR013762">
    <property type="entry name" value="Integrase-like_cat_sf"/>
</dbReference>
<dbReference type="RefSeq" id="WP_140596368.1">
    <property type="nucleotide sequence ID" value="NZ_VFWZ01000008.1"/>
</dbReference>
<dbReference type="InterPro" id="IPR050090">
    <property type="entry name" value="Tyrosine_recombinase_XerCD"/>
</dbReference>
<dbReference type="PROSITE" id="PS51898">
    <property type="entry name" value="TYR_RECOMBINASE"/>
    <property type="match status" value="1"/>
</dbReference>
<organism evidence="8 9">
    <name type="scientific">Aquimarina algicola</name>
    <dbReference type="NCBI Taxonomy" id="2589995"/>
    <lineage>
        <taxon>Bacteria</taxon>
        <taxon>Pseudomonadati</taxon>
        <taxon>Bacteroidota</taxon>
        <taxon>Flavobacteriia</taxon>
        <taxon>Flavobacteriales</taxon>
        <taxon>Flavobacteriaceae</taxon>
        <taxon>Aquimarina</taxon>
    </lineage>
</organism>
<dbReference type="EMBL" id="VFWZ01000008">
    <property type="protein sequence ID" value="TPN82919.1"/>
    <property type="molecule type" value="Genomic_DNA"/>
</dbReference>
<dbReference type="InterPro" id="IPR011010">
    <property type="entry name" value="DNA_brk_join_enz"/>
</dbReference>
<accession>A0A504J741</accession>
<dbReference type="PANTHER" id="PTHR30349">
    <property type="entry name" value="PHAGE INTEGRASE-RELATED"/>
    <property type="match status" value="1"/>
</dbReference>
<comment type="similarity">
    <text evidence="1">Belongs to the 'phage' integrase family.</text>
</comment>
<dbReference type="PANTHER" id="PTHR30349:SF64">
    <property type="entry name" value="PROPHAGE INTEGRASE INTD-RELATED"/>
    <property type="match status" value="1"/>
</dbReference>
<dbReference type="Gene3D" id="1.10.150.130">
    <property type="match status" value="1"/>
</dbReference>
<dbReference type="OrthoDB" id="1068680at2"/>
<feature type="domain" description="Tyr recombinase" evidence="6">
    <location>
        <begin position="209"/>
        <end position="402"/>
    </location>
</feature>
<evidence type="ECO:0000259" key="7">
    <source>
        <dbReference type="PROSITE" id="PS51900"/>
    </source>
</evidence>
<keyword evidence="4" id="KW-0233">DNA recombination</keyword>
<evidence type="ECO:0000256" key="2">
    <source>
        <dbReference type="ARBA" id="ARBA00022908"/>
    </source>
</evidence>
<evidence type="ECO:0000256" key="1">
    <source>
        <dbReference type="ARBA" id="ARBA00008857"/>
    </source>
</evidence>
<proteinExistence type="inferred from homology"/>
<dbReference type="GO" id="GO:0003677">
    <property type="term" value="F:DNA binding"/>
    <property type="evidence" value="ECO:0007669"/>
    <property type="project" value="UniProtKB-UniRule"/>
</dbReference>
<evidence type="ECO:0000256" key="3">
    <source>
        <dbReference type="ARBA" id="ARBA00023125"/>
    </source>
</evidence>
<protein>
    <submittedName>
        <fullName evidence="8">Recombinase</fullName>
    </submittedName>
</protein>
<dbReference type="InterPro" id="IPR035386">
    <property type="entry name" value="Arm-DNA-bind_5"/>
</dbReference>
<dbReference type="InterPro" id="IPR044068">
    <property type="entry name" value="CB"/>
</dbReference>
<dbReference type="PROSITE" id="PS51900">
    <property type="entry name" value="CB"/>
    <property type="match status" value="1"/>
</dbReference>
<gene>
    <name evidence="8" type="ORF">FHK87_21065</name>
</gene>
<keyword evidence="2" id="KW-0229">DNA integration</keyword>
<sequence length="403" mass="46888">MASVKILLYKSKKNSEGKHPIALRITKDRIPKYKFLEYIDPKDWNEKKGEVKQSHHSYKRINSLIDNEYIRAKNLIFDYESKDKSFTSGLIMSIIKGNKDNITFFRLADDYFEQQEKAGSKWLHTKKSRIKKFKDFLKDEDIHFENITIPLLKRYIVHLKATGSKSKMTIASCLSVIRTIFNVAITDGIVDAQYYPFGKRKLRIDPGKSMKIGLDKDEIKRIENLELDKGSFTWHTKNVFLFSFYLAGIRIGDTVSMRWENINSGRIHYRMGKNQKVDSLQLPPKAMGILKLYEEYKEENNGFIFPEMKDTDLNDLDAVEKVVSNAGKYFNRELKNIAKLAEIDKKITNHISRHSFGNIAGSNIPVQMLQKLYRHSDLSTTINYQSNFDHTLTDEALKNVLDF</sequence>
<name>A0A504J741_9FLAO</name>
<evidence type="ECO:0000256" key="5">
    <source>
        <dbReference type="PROSITE-ProRule" id="PRU01248"/>
    </source>
</evidence>
<dbReference type="AlphaFoldDB" id="A0A504J741"/>
<dbReference type="InterPro" id="IPR025269">
    <property type="entry name" value="SAM-like_dom"/>
</dbReference>
<evidence type="ECO:0000313" key="8">
    <source>
        <dbReference type="EMBL" id="TPN82919.1"/>
    </source>
</evidence>